<dbReference type="AlphaFoldDB" id="M7C8B0"/>
<feature type="compositionally biased region" description="Polar residues" evidence="1">
    <location>
        <begin position="62"/>
        <end position="71"/>
    </location>
</feature>
<dbReference type="Proteomes" id="UP000031443">
    <property type="component" value="Unassembled WGS sequence"/>
</dbReference>
<accession>M7C8B0</accession>
<evidence type="ECO:0000313" key="3">
    <source>
        <dbReference type="Proteomes" id="UP000031443"/>
    </source>
</evidence>
<keyword evidence="3" id="KW-1185">Reference proteome</keyword>
<dbReference type="EMBL" id="KB523805">
    <property type="protein sequence ID" value="EMP36802.1"/>
    <property type="molecule type" value="Genomic_DNA"/>
</dbReference>
<organism evidence="2 3">
    <name type="scientific">Chelonia mydas</name>
    <name type="common">Green sea-turtle</name>
    <name type="synonym">Chelonia agassizi</name>
    <dbReference type="NCBI Taxonomy" id="8469"/>
    <lineage>
        <taxon>Eukaryota</taxon>
        <taxon>Metazoa</taxon>
        <taxon>Chordata</taxon>
        <taxon>Craniata</taxon>
        <taxon>Vertebrata</taxon>
        <taxon>Euteleostomi</taxon>
        <taxon>Archelosauria</taxon>
        <taxon>Testudinata</taxon>
        <taxon>Testudines</taxon>
        <taxon>Cryptodira</taxon>
        <taxon>Durocryptodira</taxon>
        <taxon>Americhelydia</taxon>
        <taxon>Chelonioidea</taxon>
        <taxon>Cheloniidae</taxon>
        <taxon>Chelonia</taxon>
    </lineage>
</organism>
<gene>
    <name evidence="2" type="ORF">UY3_06013</name>
</gene>
<feature type="region of interest" description="Disordered" evidence="1">
    <location>
        <begin position="56"/>
        <end position="96"/>
    </location>
</feature>
<name>M7C8B0_CHEMY</name>
<proteinExistence type="predicted"/>
<evidence type="ECO:0000313" key="2">
    <source>
        <dbReference type="EMBL" id="EMP36802.1"/>
    </source>
</evidence>
<evidence type="ECO:0000256" key="1">
    <source>
        <dbReference type="SAM" id="MobiDB-lite"/>
    </source>
</evidence>
<sequence length="115" mass="12692">MSLLLGSHTEQRALLPLKSKGVLPLTSMGTGSSTNFSSKPVEQGYVKKIFDRRKCRRDKSTPECSPVNSGTPPLREVQAESTGERQQSTHHSEDTVVSRSKYVDFSYVIHVAEVA</sequence>
<protein>
    <submittedName>
        <fullName evidence="2">Uncharacterized protein</fullName>
    </submittedName>
</protein>
<reference evidence="3" key="1">
    <citation type="journal article" date="2013" name="Nat. Genet.">
        <title>The draft genomes of soft-shell turtle and green sea turtle yield insights into the development and evolution of the turtle-specific body plan.</title>
        <authorList>
            <person name="Wang Z."/>
            <person name="Pascual-Anaya J."/>
            <person name="Zadissa A."/>
            <person name="Li W."/>
            <person name="Niimura Y."/>
            <person name="Huang Z."/>
            <person name="Li C."/>
            <person name="White S."/>
            <person name="Xiong Z."/>
            <person name="Fang D."/>
            <person name="Wang B."/>
            <person name="Ming Y."/>
            <person name="Chen Y."/>
            <person name="Zheng Y."/>
            <person name="Kuraku S."/>
            <person name="Pignatelli M."/>
            <person name="Herrero J."/>
            <person name="Beal K."/>
            <person name="Nozawa M."/>
            <person name="Li Q."/>
            <person name="Wang J."/>
            <person name="Zhang H."/>
            <person name="Yu L."/>
            <person name="Shigenobu S."/>
            <person name="Wang J."/>
            <person name="Liu J."/>
            <person name="Flicek P."/>
            <person name="Searle S."/>
            <person name="Wang J."/>
            <person name="Kuratani S."/>
            <person name="Yin Y."/>
            <person name="Aken B."/>
            <person name="Zhang G."/>
            <person name="Irie N."/>
        </authorList>
    </citation>
    <scope>NUCLEOTIDE SEQUENCE [LARGE SCALE GENOMIC DNA]</scope>
</reference>